<feature type="region of interest" description="Disordered" evidence="1">
    <location>
        <begin position="142"/>
        <end position="167"/>
    </location>
</feature>
<feature type="compositionally biased region" description="Basic and acidic residues" evidence="1">
    <location>
        <begin position="103"/>
        <end position="120"/>
    </location>
</feature>
<dbReference type="GO" id="GO:0008270">
    <property type="term" value="F:zinc ion binding"/>
    <property type="evidence" value="ECO:0007669"/>
    <property type="project" value="InterPro"/>
</dbReference>
<feature type="compositionally biased region" description="Basic residues" evidence="1">
    <location>
        <begin position="70"/>
        <end position="79"/>
    </location>
</feature>
<name>A0A6G1BNJ7_9ORYZ</name>
<dbReference type="AlphaFoldDB" id="A0A6G1BNJ7"/>
<sequence length="284" mass="32313">MYKAKKQELEEASPSSKKTIALKTEVEDKGKSRVDEDKSDDLDDEIALLAKRFNELLGRRKGKGNDFNSYRRRGRRDSHKRSLGNLRCFDYLEKGHFASNCPNKEKEEDKSSSKKSGKEKLFKKLKKKGKKIEAFFGEWNSNDESSEAQSSSSNDSDEEKATKRKSMAGVTIKEAPSLFSPFCLMAKGSTKNNELKEQVTKLNKSLERCFKAKNTLDKILSEQWYVLNKEGLGFVAKKGKKPRYRSTKFVKSNGKYCQKCWEVGHVESKCPGGKPSKTCVFDSH</sequence>
<evidence type="ECO:0000313" key="3">
    <source>
        <dbReference type="Proteomes" id="UP000479710"/>
    </source>
</evidence>
<evidence type="ECO:0008006" key="4">
    <source>
        <dbReference type="Google" id="ProtNLM"/>
    </source>
</evidence>
<dbReference type="EMBL" id="SPHZ02000012">
    <property type="protein sequence ID" value="KAF0889510.1"/>
    <property type="molecule type" value="Genomic_DNA"/>
</dbReference>
<evidence type="ECO:0000313" key="2">
    <source>
        <dbReference type="EMBL" id="KAF0889510.1"/>
    </source>
</evidence>
<dbReference type="OrthoDB" id="695047at2759"/>
<gene>
    <name evidence="2" type="ORF">E2562_025278</name>
</gene>
<evidence type="ECO:0000256" key="1">
    <source>
        <dbReference type="SAM" id="MobiDB-lite"/>
    </source>
</evidence>
<feature type="region of interest" description="Disordered" evidence="1">
    <location>
        <begin position="59"/>
        <end position="79"/>
    </location>
</feature>
<feature type="region of interest" description="Disordered" evidence="1">
    <location>
        <begin position="100"/>
        <end position="120"/>
    </location>
</feature>
<feature type="region of interest" description="Disordered" evidence="1">
    <location>
        <begin position="1"/>
        <end position="39"/>
    </location>
</feature>
<dbReference type="Gene3D" id="4.10.60.10">
    <property type="entry name" value="Zinc finger, CCHC-type"/>
    <property type="match status" value="1"/>
</dbReference>
<feature type="compositionally biased region" description="Basic and acidic residues" evidence="1">
    <location>
        <begin position="24"/>
        <end position="36"/>
    </location>
</feature>
<dbReference type="GO" id="GO:0003676">
    <property type="term" value="F:nucleic acid binding"/>
    <property type="evidence" value="ECO:0007669"/>
    <property type="project" value="InterPro"/>
</dbReference>
<reference evidence="2 3" key="1">
    <citation type="submission" date="2019-11" db="EMBL/GenBank/DDBJ databases">
        <title>Whole genome sequence of Oryza granulata.</title>
        <authorList>
            <person name="Li W."/>
        </authorList>
    </citation>
    <scope>NUCLEOTIDE SEQUENCE [LARGE SCALE GENOMIC DNA]</scope>
    <source>
        <strain evidence="3">cv. Menghai</strain>
        <tissue evidence="2">Leaf</tissue>
    </source>
</reference>
<dbReference type="InterPro" id="IPR036875">
    <property type="entry name" value="Znf_CCHC_sf"/>
</dbReference>
<keyword evidence="3" id="KW-1185">Reference proteome</keyword>
<organism evidence="2 3">
    <name type="scientific">Oryza meyeriana var. granulata</name>
    <dbReference type="NCBI Taxonomy" id="110450"/>
    <lineage>
        <taxon>Eukaryota</taxon>
        <taxon>Viridiplantae</taxon>
        <taxon>Streptophyta</taxon>
        <taxon>Embryophyta</taxon>
        <taxon>Tracheophyta</taxon>
        <taxon>Spermatophyta</taxon>
        <taxon>Magnoliopsida</taxon>
        <taxon>Liliopsida</taxon>
        <taxon>Poales</taxon>
        <taxon>Poaceae</taxon>
        <taxon>BOP clade</taxon>
        <taxon>Oryzoideae</taxon>
        <taxon>Oryzeae</taxon>
        <taxon>Oryzinae</taxon>
        <taxon>Oryza</taxon>
        <taxon>Oryza meyeriana</taxon>
    </lineage>
</organism>
<dbReference type="SUPFAM" id="SSF57756">
    <property type="entry name" value="Retrovirus zinc finger-like domains"/>
    <property type="match status" value="1"/>
</dbReference>
<comment type="caution">
    <text evidence="2">The sequence shown here is derived from an EMBL/GenBank/DDBJ whole genome shotgun (WGS) entry which is preliminary data.</text>
</comment>
<feature type="compositionally biased region" description="Low complexity" evidence="1">
    <location>
        <begin position="142"/>
        <end position="154"/>
    </location>
</feature>
<proteinExistence type="predicted"/>
<protein>
    <recommendedName>
        <fullName evidence="4">CCHC-type domain-containing protein</fullName>
    </recommendedName>
</protein>
<accession>A0A6G1BNJ7</accession>
<dbReference type="Proteomes" id="UP000479710">
    <property type="component" value="Unassembled WGS sequence"/>
</dbReference>